<evidence type="ECO:0000313" key="7">
    <source>
        <dbReference type="EMBL" id="PKU76031.1"/>
    </source>
</evidence>
<dbReference type="Pfam" id="PF00335">
    <property type="entry name" value="Tetraspanin"/>
    <property type="match status" value="1"/>
</dbReference>
<evidence type="ECO:0000313" key="8">
    <source>
        <dbReference type="Proteomes" id="UP000233837"/>
    </source>
</evidence>
<dbReference type="OrthoDB" id="1892640at2759"/>
<keyword evidence="4 6" id="KW-1133">Transmembrane helix</keyword>
<feature type="transmembrane region" description="Helical" evidence="6">
    <location>
        <begin position="74"/>
        <end position="96"/>
    </location>
</feature>
<dbReference type="AlphaFoldDB" id="A0A2I0WK52"/>
<evidence type="ECO:0000256" key="4">
    <source>
        <dbReference type="ARBA" id="ARBA00022989"/>
    </source>
</evidence>
<evidence type="ECO:0000256" key="3">
    <source>
        <dbReference type="ARBA" id="ARBA00022692"/>
    </source>
</evidence>
<dbReference type="Proteomes" id="UP000233837">
    <property type="component" value="Unassembled WGS sequence"/>
</dbReference>
<keyword evidence="3 6" id="KW-0812">Transmembrane</keyword>
<comment type="subcellular location">
    <subcellularLocation>
        <location evidence="1">Membrane</location>
        <topology evidence="1">Multi-pass membrane protein</topology>
    </subcellularLocation>
</comment>
<protein>
    <submittedName>
        <fullName evidence="7">Tetraspanin-8</fullName>
    </submittedName>
</protein>
<dbReference type="InterPro" id="IPR018499">
    <property type="entry name" value="Tetraspanin/Peripherin"/>
</dbReference>
<comment type="similarity">
    <text evidence="2">Belongs to the tetraspanin (TM4SF) family.</text>
</comment>
<dbReference type="InterPro" id="IPR044991">
    <property type="entry name" value="TET_plant"/>
</dbReference>
<dbReference type="GO" id="GO:0009734">
    <property type="term" value="P:auxin-activated signaling pathway"/>
    <property type="evidence" value="ECO:0007669"/>
    <property type="project" value="InterPro"/>
</dbReference>
<accession>A0A2I0WK52</accession>
<keyword evidence="8" id="KW-1185">Reference proteome</keyword>
<keyword evidence="5 6" id="KW-0472">Membrane</keyword>
<feature type="transmembrane region" description="Helical" evidence="6">
    <location>
        <begin position="42"/>
        <end position="62"/>
    </location>
</feature>
<feature type="transmembrane region" description="Helical" evidence="6">
    <location>
        <begin position="235"/>
        <end position="253"/>
    </location>
</feature>
<dbReference type="PANTHER" id="PTHR32191">
    <property type="entry name" value="TETRASPANIN-8-RELATED"/>
    <property type="match status" value="1"/>
</dbReference>
<evidence type="ECO:0000256" key="6">
    <source>
        <dbReference type="SAM" id="Phobius"/>
    </source>
</evidence>
<proteinExistence type="inferred from homology"/>
<organism evidence="7 8">
    <name type="scientific">Dendrobium catenatum</name>
    <dbReference type="NCBI Taxonomy" id="906689"/>
    <lineage>
        <taxon>Eukaryota</taxon>
        <taxon>Viridiplantae</taxon>
        <taxon>Streptophyta</taxon>
        <taxon>Embryophyta</taxon>
        <taxon>Tracheophyta</taxon>
        <taxon>Spermatophyta</taxon>
        <taxon>Magnoliopsida</taxon>
        <taxon>Liliopsida</taxon>
        <taxon>Asparagales</taxon>
        <taxon>Orchidaceae</taxon>
        <taxon>Epidendroideae</taxon>
        <taxon>Malaxideae</taxon>
        <taxon>Dendrobiinae</taxon>
        <taxon>Dendrobium</taxon>
    </lineage>
</organism>
<name>A0A2I0WK52_9ASPA</name>
<dbReference type="EMBL" id="KZ502563">
    <property type="protein sequence ID" value="PKU76031.1"/>
    <property type="molecule type" value="Genomic_DNA"/>
</dbReference>
<evidence type="ECO:0000256" key="1">
    <source>
        <dbReference type="ARBA" id="ARBA00004141"/>
    </source>
</evidence>
<feature type="transmembrane region" description="Helical" evidence="6">
    <location>
        <begin position="6"/>
        <end position="30"/>
    </location>
</feature>
<gene>
    <name evidence="7" type="primary">TET8</name>
    <name evidence="7" type="ORF">MA16_Dca021142</name>
</gene>
<reference evidence="7 8" key="1">
    <citation type="journal article" date="2016" name="Sci. Rep.">
        <title>The Dendrobium catenatum Lindl. genome sequence provides insights into polysaccharide synthase, floral development and adaptive evolution.</title>
        <authorList>
            <person name="Zhang G.Q."/>
            <person name="Xu Q."/>
            <person name="Bian C."/>
            <person name="Tsai W.C."/>
            <person name="Yeh C.M."/>
            <person name="Liu K.W."/>
            <person name="Yoshida K."/>
            <person name="Zhang L.S."/>
            <person name="Chang S.B."/>
            <person name="Chen F."/>
            <person name="Shi Y."/>
            <person name="Su Y.Y."/>
            <person name="Zhang Y.Q."/>
            <person name="Chen L.J."/>
            <person name="Yin Y."/>
            <person name="Lin M."/>
            <person name="Huang H."/>
            <person name="Deng H."/>
            <person name="Wang Z.W."/>
            <person name="Zhu S.L."/>
            <person name="Zhao X."/>
            <person name="Deng C."/>
            <person name="Niu S.C."/>
            <person name="Huang J."/>
            <person name="Wang M."/>
            <person name="Liu G.H."/>
            <person name="Yang H.J."/>
            <person name="Xiao X.J."/>
            <person name="Hsiao Y.Y."/>
            <person name="Wu W.L."/>
            <person name="Chen Y.Y."/>
            <person name="Mitsuda N."/>
            <person name="Ohme-Takagi M."/>
            <person name="Luo Y.B."/>
            <person name="Van de Peer Y."/>
            <person name="Liu Z.J."/>
        </authorList>
    </citation>
    <scope>NUCLEOTIDE SEQUENCE [LARGE SCALE GENOMIC DNA]</scope>
    <source>
        <tissue evidence="7">The whole plant</tissue>
    </source>
</reference>
<reference evidence="7 8" key="2">
    <citation type="journal article" date="2017" name="Nature">
        <title>The Apostasia genome and the evolution of orchids.</title>
        <authorList>
            <person name="Zhang G.Q."/>
            <person name="Liu K.W."/>
            <person name="Li Z."/>
            <person name="Lohaus R."/>
            <person name="Hsiao Y.Y."/>
            <person name="Niu S.C."/>
            <person name="Wang J.Y."/>
            <person name="Lin Y.C."/>
            <person name="Xu Q."/>
            <person name="Chen L.J."/>
            <person name="Yoshida K."/>
            <person name="Fujiwara S."/>
            <person name="Wang Z.W."/>
            <person name="Zhang Y.Q."/>
            <person name="Mitsuda N."/>
            <person name="Wang M."/>
            <person name="Liu G.H."/>
            <person name="Pecoraro L."/>
            <person name="Huang H.X."/>
            <person name="Xiao X.J."/>
            <person name="Lin M."/>
            <person name="Wu X.Y."/>
            <person name="Wu W.L."/>
            <person name="Chen Y.Y."/>
            <person name="Chang S.B."/>
            <person name="Sakamoto S."/>
            <person name="Ohme-Takagi M."/>
            <person name="Yagi M."/>
            <person name="Zeng S.J."/>
            <person name="Shen C.Y."/>
            <person name="Yeh C.M."/>
            <person name="Luo Y.B."/>
            <person name="Tsai W.C."/>
            <person name="Van de Peer Y."/>
            <person name="Liu Z.J."/>
        </authorList>
    </citation>
    <scope>NUCLEOTIDE SEQUENCE [LARGE SCALE GENOMIC DNA]</scope>
    <source>
        <tissue evidence="7">The whole plant</tissue>
    </source>
</reference>
<evidence type="ECO:0000256" key="5">
    <source>
        <dbReference type="ARBA" id="ARBA00023136"/>
    </source>
</evidence>
<evidence type="ECO:0000256" key="2">
    <source>
        <dbReference type="ARBA" id="ARBA00006840"/>
    </source>
</evidence>
<dbReference type="GO" id="GO:0016020">
    <property type="term" value="C:membrane"/>
    <property type="evidence" value="ECO:0007669"/>
    <property type="project" value="UniProtKB-SubCell"/>
</dbReference>
<sequence>MFHISNSVIGFLNVLTLLISFPIIGTGLWLRAHAASVCEKFLLWPIIIIGLFLMVVALLGLFGSCCNVSCFLWIYLSVMFLMIVGLFCFTIFAIVVTNKGIGEAVSGKGYKEYKLADYTIWLQNRVGDFQTWGRIKSCLVDAGVCGEVQLLVFQQSDDFYMQGISSIQSGCCKPPSDCRYKQVNATYWTVSKSDNPNSNDIDCKTWSNEQNRLCFDCNSCKAGVLANIKMQWRKLAIFNVGLLVFLIVIYSIGCCAFRNSCKDNQYLRYRGYN</sequence>